<keyword evidence="5 6" id="KW-0472">Membrane</keyword>
<dbReference type="Proteomes" id="UP000451471">
    <property type="component" value="Unassembled WGS sequence"/>
</dbReference>
<dbReference type="InterPro" id="IPR038330">
    <property type="entry name" value="TspO/MBR-related_sf"/>
</dbReference>
<dbReference type="Pfam" id="PF03073">
    <property type="entry name" value="TspO_MBR"/>
    <property type="match status" value="1"/>
</dbReference>
<proteinExistence type="inferred from homology"/>
<evidence type="ECO:0000256" key="1">
    <source>
        <dbReference type="ARBA" id="ARBA00004141"/>
    </source>
</evidence>
<dbReference type="FunFam" id="1.20.1260.100:FF:000001">
    <property type="entry name" value="translocator protein 2"/>
    <property type="match status" value="1"/>
</dbReference>
<evidence type="ECO:0000256" key="6">
    <source>
        <dbReference type="SAM" id="Phobius"/>
    </source>
</evidence>
<dbReference type="PANTHER" id="PTHR10057">
    <property type="entry name" value="PERIPHERAL-TYPE BENZODIAZEPINE RECEPTOR"/>
    <property type="match status" value="1"/>
</dbReference>
<feature type="transmembrane region" description="Helical" evidence="6">
    <location>
        <begin position="142"/>
        <end position="163"/>
    </location>
</feature>
<dbReference type="Gene3D" id="1.20.1260.100">
    <property type="entry name" value="TspO/MBR protein"/>
    <property type="match status" value="1"/>
</dbReference>
<sequence>METASQSRLPRERPLLTLGAAVLLCELVGITGALFTATGVESWYATLNQPELAPPNWVFGPVWTTLYALMGAAAWLVWREGSGRSQQVALGLFGVQLALNFAWSFVFFGAEAILPALAVILVLLFFIGTTATAFWRIDRRAALLLVPYLAWVSFATYLSYGFWQLN</sequence>
<comment type="similarity">
    <text evidence="2">Belongs to the TspO/BZRP family.</text>
</comment>
<dbReference type="SUPFAM" id="SSF89796">
    <property type="entry name" value="CoA-transferase family III (CaiB/BaiF)"/>
    <property type="match status" value="1"/>
</dbReference>
<feature type="transmembrane region" description="Helical" evidence="6">
    <location>
        <begin position="15"/>
        <end position="37"/>
    </location>
</feature>
<reference evidence="7 8" key="1">
    <citation type="submission" date="2019-12" db="EMBL/GenBank/DDBJ databases">
        <title>Halocatena pleomorpha gen. nov. sp. nov., an extremely halophilic archaeon of family Halobacteriaceae isolated from saltpan soil.</title>
        <authorList>
            <person name="Pal Y."/>
            <person name="Verma A."/>
            <person name="Krishnamurthi S."/>
            <person name="Kumar P."/>
        </authorList>
    </citation>
    <scope>NUCLEOTIDE SEQUENCE [LARGE SCALE GENOMIC DNA]</scope>
    <source>
        <strain evidence="7 8">JCM 16495</strain>
    </source>
</reference>
<evidence type="ECO:0000256" key="2">
    <source>
        <dbReference type="ARBA" id="ARBA00007524"/>
    </source>
</evidence>
<evidence type="ECO:0000256" key="3">
    <source>
        <dbReference type="ARBA" id="ARBA00022692"/>
    </source>
</evidence>
<dbReference type="OrthoDB" id="212929at2157"/>
<evidence type="ECO:0000313" key="7">
    <source>
        <dbReference type="EMBL" id="MWG34413.1"/>
    </source>
</evidence>
<evidence type="ECO:0000256" key="4">
    <source>
        <dbReference type="ARBA" id="ARBA00022989"/>
    </source>
</evidence>
<comment type="caution">
    <text evidence="7">The sequence shown here is derived from an EMBL/GenBank/DDBJ whole genome shotgun (WGS) entry which is preliminary data.</text>
</comment>
<dbReference type="PANTHER" id="PTHR10057:SF0">
    <property type="entry name" value="TRANSLOCATOR PROTEIN"/>
    <property type="match status" value="1"/>
</dbReference>
<dbReference type="GO" id="GO:0016020">
    <property type="term" value="C:membrane"/>
    <property type="evidence" value="ECO:0007669"/>
    <property type="project" value="UniProtKB-SubCell"/>
</dbReference>
<dbReference type="PIRSF" id="PIRSF005859">
    <property type="entry name" value="PBR"/>
    <property type="match status" value="1"/>
</dbReference>
<organism evidence="7 8">
    <name type="scientific">Halomarina oriensis</name>
    <dbReference type="NCBI Taxonomy" id="671145"/>
    <lineage>
        <taxon>Archaea</taxon>
        <taxon>Methanobacteriati</taxon>
        <taxon>Methanobacteriota</taxon>
        <taxon>Stenosarchaea group</taxon>
        <taxon>Halobacteria</taxon>
        <taxon>Halobacteriales</taxon>
        <taxon>Natronomonadaceae</taxon>
        <taxon>Halomarina</taxon>
    </lineage>
</organism>
<gene>
    <name evidence="7" type="ORF">GQS65_07905</name>
</gene>
<feature type="transmembrane region" description="Helical" evidence="6">
    <location>
        <begin position="116"/>
        <end position="135"/>
    </location>
</feature>
<dbReference type="InterPro" id="IPR023606">
    <property type="entry name" value="CoA-Trfase_III_dom_1_sf"/>
</dbReference>
<feature type="transmembrane region" description="Helical" evidence="6">
    <location>
        <begin position="90"/>
        <end position="110"/>
    </location>
</feature>
<keyword evidence="8" id="KW-1185">Reference proteome</keyword>
<comment type="subcellular location">
    <subcellularLocation>
        <location evidence="1">Membrane</location>
        <topology evidence="1">Multi-pass membrane protein</topology>
    </subcellularLocation>
</comment>
<dbReference type="EMBL" id="WSZK01000015">
    <property type="protein sequence ID" value="MWG34413.1"/>
    <property type="molecule type" value="Genomic_DNA"/>
</dbReference>
<evidence type="ECO:0000256" key="5">
    <source>
        <dbReference type="ARBA" id="ARBA00023136"/>
    </source>
</evidence>
<feature type="transmembrane region" description="Helical" evidence="6">
    <location>
        <begin position="57"/>
        <end position="78"/>
    </location>
</feature>
<dbReference type="CDD" id="cd15904">
    <property type="entry name" value="TSPO_MBR"/>
    <property type="match status" value="1"/>
</dbReference>
<dbReference type="AlphaFoldDB" id="A0A6B0GP15"/>
<dbReference type="InterPro" id="IPR004307">
    <property type="entry name" value="TspO_MBR"/>
</dbReference>
<accession>A0A6B0GP15</accession>
<keyword evidence="4 6" id="KW-1133">Transmembrane helix</keyword>
<name>A0A6B0GP15_9EURY</name>
<evidence type="ECO:0000313" key="8">
    <source>
        <dbReference type="Proteomes" id="UP000451471"/>
    </source>
</evidence>
<dbReference type="RefSeq" id="WP_158204098.1">
    <property type="nucleotide sequence ID" value="NZ_WSZK01000015.1"/>
</dbReference>
<dbReference type="GO" id="GO:0033013">
    <property type="term" value="P:tetrapyrrole metabolic process"/>
    <property type="evidence" value="ECO:0007669"/>
    <property type="project" value="UniProtKB-ARBA"/>
</dbReference>
<protein>
    <submittedName>
        <fullName evidence="7">Tryptophan-rich sensory protein</fullName>
    </submittedName>
</protein>
<keyword evidence="3 6" id="KW-0812">Transmembrane</keyword>